<dbReference type="AlphaFoldDB" id="A0A432XTK9"/>
<dbReference type="OrthoDB" id="9799367at2"/>
<comment type="caution">
    <text evidence="3">The sequence shown here is derived from an EMBL/GenBank/DDBJ whole genome shotgun (WGS) entry which is preliminary data.</text>
</comment>
<feature type="domain" description="Beta-lactamase-related" evidence="2">
    <location>
        <begin position="59"/>
        <end position="363"/>
    </location>
</feature>
<dbReference type="EMBL" id="PIPW01000003">
    <property type="protein sequence ID" value="RUO52050.1"/>
    <property type="molecule type" value="Genomic_DNA"/>
</dbReference>
<dbReference type="InterPro" id="IPR050491">
    <property type="entry name" value="AmpC-like"/>
</dbReference>
<dbReference type="Gene3D" id="3.40.710.10">
    <property type="entry name" value="DD-peptidase/beta-lactamase superfamily"/>
    <property type="match status" value="1"/>
</dbReference>
<evidence type="ECO:0000259" key="2">
    <source>
        <dbReference type="Pfam" id="PF00144"/>
    </source>
</evidence>
<gene>
    <name evidence="3" type="ORF">CWI69_10450</name>
</gene>
<dbReference type="SUPFAM" id="SSF56601">
    <property type="entry name" value="beta-lactamase/transpeptidase-like"/>
    <property type="match status" value="1"/>
</dbReference>
<name>A0A432XTK9_9GAMM</name>
<proteinExistence type="predicted"/>
<feature type="signal peptide" evidence="1">
    <location>
        <begin position="1"/>
        <end position="18"/>
    </location>
</feature>
<protein>
    <recommendedName>
        <fullName evidence="2">Beta-lactamase-related domain-containing protein</fullName>
    </recommendedName>
</protein>
<reference evidence="4" key="1">
    <citation type="journal article" date="2018" name="Front. Microbiol.">
        <title>Genome-Based Analysis Reveals the Taxonomy and Diversity of the Family Idiomarinaceae.</title>
        <authorList>
            <person name="Liu Y."/>
            <person name="Lai Q."/>
            <person name="Shao Z."/>
        </authorList>
    </citation>
    <scope>NUCLEOTIDE SEQUENCE [LARGE SCALE GENOMIC DNA]</scope>
    <source>
        <strain evidence="4">BH195</strain>
    </source>
</reference>
<dbReference type="Proteomes" id="UP000287198">
    <property type="component" value="Unassembled WGS sequence"/>
</dbReference>
<sequence>MRLLLTYFFIFCLLGLTACSPATESTQTSMAEQAADPAVEAVAESGFEQIEKILAEVYAEDMPGATVVVSQGGEIIFKGARGMADMEMNVALQPDHILRLASLTKQYTAATILKLVAAGELDLDAPVGDVLPDFHIPELTLHQLLNHTSGLPSYTDVPGYMMSDEIRADVSTAELIALTSDMPLDFTPGSEWRYNNSAYVVLGAVIEKVTGKSWYQAMQEMLFDPLGLEATGYYSAAEIVAGRVEGYMQEEKLVNAPFISMTQPHAAGALSASASDVDKWQQALHNGKVLTDAMYARMIDTSKGFNDYGYGIASSKLRGETMLSHSGGIHGFSTYALWLPQQQVSVVVLSNYMGHSPGAAEVALRLAAQVIGKPFPIEKPTVELAESELRELIGTYSIGDDEQRTLSWENGVLYSQREGGRKFAVRAVGDDQFVLEDSLVYFTVRRTDDGTVEGLNFYQIGATEPEFSRKVSDEVAVRSVVELSEDQAARLIGDYQLQPNFVISVRYTDAGITAQATGQSAFLVKAESPTVLFNEQFGIVMEFQLPEQGSAEQLTLIQGGQKLPAPRIENNEEGE</sequence>
<dbReference type="PANTHER" id="PTHR46825:SF9">
    <property type="entry name" value="BETA-LACTAMASE-RELATED DOMAIN-CONTAINING PROTEIN"/>
    <property type="match status" value="1"/>
</dbReference>
<dbReference type="PANTHER" id="PTHR46825">
    <property type="entry name" value="D-ALANYL-D-ALANINE-CARBOXYPEPTIDASE/ENDOPEPTIDASE AMPH"/>
    <property type="match status" value="1"/>
</dbReference>
<organism evidence="3 4">
    <name type="scientific">Pseudidiomarina halophila</name>
    <dbReference type="NCBI Taxonomy" id="1449799"/>
    <lineage>
        <taxon>Bacteria</taxon>
        <taxon>Pseudomonadati</taxon>
        <taxon>Pseudomonadota</taxon>
        <taxon>Gammaproteobacteria</taxon>
        <taxon>Alteromonadales</taxon>
        <taxon>Idiomarinaceae</taxon>
        <taxon>Pseudidiomarina</taxon>
    </lineage>
</organism>
<dbReference type="InterPro" id="IPR001466">
    <property type="entry name" value="Beta-lactam-related"/>
</dbReference>
<dbReference type="RefSeq" id="WP_126764151.1">
    <property type="nucleotide sequence ID" value="NZ_JBHLTZ010000010.1"/>
</dbReference>
<keyword evidence="4" id="KW-1185">Reference proteome</keyword>
<keyword evidence="1" id="KW-0732">Signal</keyword>
<dbReference type="InterPro" id="IPR012338">
    <property type="entry name" value="Beta-lactam/transpept-like"/>
</dbReference>
<dbReference type="Pfam" id="PF00144">
    <property type="entry name" value="Beta-lactamase"/>
    <property type="match status" value="1"/>
</dbReference>
<evidence type="ECO:0000313" key="3">
    <source>
        <dbReference type="EMBL" id="RUO52050.1"/>
    </source>
</evidence>
<dbReference type="PROSITE" id="PS51257">
    <property type="entry name" value="PROKAR_LIPOPROTEIN"/>
    <property type="match status" value="1"/>
</dbReference>
<evidence type="ECO:0000313" key="4">
    <source>
        <dbReference type="Proteomes" id="UP000287198"/>
    </source>
</evidence>
<feature type="chain" id="PRO_5019038422" description="Beta-lactamase-related domain-containing protein" evidence="1">
    <location>
        <begin position="19"/>
        <end position="575"/>
    </location>
</feature>
<evidence type="ECO:0000256" key="1">
    <source>
        <dbReference type="SAM" id="SignalP"/>
    </source>
</evidence>
<accession>A0A432XTK9</accession>